<accession>A0A1F4SKJ6</accession>
<dbReference type="InterPro" id="IPR004360">
    <property type="entry name" value="Glyas_Fos-R_dOase_dom"/>
</dbReference>
<dbReference type="STRING" id="1802579.A2310_05325"/>
<dbReference type="InterPro" id="IPR029068">
    <property type="entry name" value="Glyas_Bleomycin-R_OHBP_Dase"/>
</dbReference>
<protein>
    <recommendedName>
        <fullName evidence="1">Glyoxalase/fosfomycin resistance/dioxygenase domain-containing protein</fullName>
    </recommendedName>
</protein>
<evidence type="ECO:0000313" key="2">
    <source>
        <dbReference type="EMBL" id="OGC20984.1"/>
    </source>
</evidence>
<dbReference type="SUPFAM" id="SSF54593">
    <property type="entry name" value="Glyoxalase/Bleomycin resistance protein/Dihydroxybiphenyl dioxygenase"/>
    <property type="match status" value="1"/>
</dbReference>
<sequence>MEKNFTKLTVNLMVENVDDAVAWYKNVLGAQVVASVPCVIDNSKLQWAMVVFGGVSLMLQLRSSLEGEILALKNMPIGGSFTMYIDVEDINAVLKSVKGKAEIVQEMRTTFYGAHEFAIKDCNGYILAFSEHK</sequence>
<evidence type="ECO:0000259" key="1">
    <source>
        <dbReference type="Pfam" id="PF00903"/>
    </source>
</evidence>
<organism evidence="2 3">
    <name type="scientific">candidate division WOR-1 bacterium RIFOXYB2_FULL_37_13</name>
    <dbReference type="NCBI Taxonomy" id="1802579"/>
    <lineage>
        <taxon>Bacteria</taxon>
        <taxon>Bacillati</taxon>
        <taxon>Saganbacteria</taxon>
    </lineage>
</organism>
<dbReference type="EMBL" id="MEUB01000052">
    <property type="protein sequence ID" value="OGC20984.1"/>
    <property type="molecule type" value="Genomic_DNA"/>
</dbReference>
<dbReference type="AlphaFoldDB" id="A0A1F4SKJ6"/>
<name>A0A1F4SKJ6_UNCSA</name>
<feature type="domain" description="Glyoxalase/fosfomycin resistance/dioxygenase" evidence="1">
    <location>
        <begin position="10"/>
        <end position="128"/>
    </location>
</feature>
<reference evidence="2 3" key="1">
    <citation type="journal article" date="2016" name="Nat. Commun.">
        <title>Thousands of microbial genomes shed light on interconnected biogeochemical processes in an aquifer system.</title>
        <authorList>
            <person name="Anantharaman K."/>
            <person name="Brown C.T."/>
            <person name="Hug L.A."/>
            <person name="Sharon I."/>
            <person name="Castelle C.J."/>
            <person name="Probst A.J."/>
            <person name="Thomas B.C."/>
            <person name="Singh A."/>
            <person name="Wilkins M.J."/>
            <person name="Karaoz U."/>
            <person name="Brodie E.L."/>
            <person name="Williams K.H."/>
            <person name="Hubbard S.S."/>
            <person name="Banfield J.F."/>
        </authorList>
    </citation>
    <scope>NUCLEOTIDE SEQUENCE [LARGE SCALE GENOMIC DNA]</scope>
</reference>
<dbReference type="PANTHER" id="PTHR34109">
    <property type="entry name" value="BNAUNNG04460D PROTEIN-RELATED"/>
    <property type="match status" value="1"/>
</dbReference>
<evidence type="ECO:0000313" key="3">
    <source>
        <dbReference type="Proteomes" id="UP000178417"/>
    </source>
</evidence>
<proteinExistence type="predicted"/>
<dbReference type="Gene3D" id="3.10.180.10">
    <property type="entry name" value="2,3-Dihydroxybiphenyl 1,2-Dioxygenase, domain 1"/>
    <property type="match status" value="1"/>
</dbReference>
<comment type="caution">
    <text evidence="2">The sequence shown here is derived from an EMBL/GenBank/DDBJ whole genome shotgun (WGS) entry which is preliminary data.</text>
</comment>
<dbReference type="PANTHER" id="PTHR34109:SF4">
    <property type="entry name" value="LYASE"/>
    <property type="match status" value="1"/>
</dbReference>
<gene>
    <name evidence="2" type="ORF">A2310_05325</name>
</gene>
<dbReference type="Pfam" id="PF00903">
    <property type="entry name" value="Glyoxalase"/>
    <property type="match status" value="1"/>
</dbReference>
<dbReference type="Proteomes" id="UP000178417">
    <property type="component" value="Unassembled WGS sequence"/>
</dbReference>